<evidence type="ECO:0000256" key="2">
    <source>
        <dbReference type="ARBA" id="ARBA00012438"/>
    </source>
</evidence>
<dbReference type="CDD" id="cd00082">
    <property type="entry name" value="HisKA"/>
    <property type="match status" value="1"/>
</dbReference>
<evidence type="ECO:0000256" key="5">
    <source>
        <dbReference type="ARBA" id="ARBA00022777"/>
    </source>
</evidence>
<dbReference type="SMART" id="SM00388">
    <property type="entry name" value="HisKA"/>
    <property type="match status" value="1"/>
</dbReference>
<proteinExistence type="predicted"/>
<keyword evidence="12" id="KW-1185">Reference proteome</keyword>
<dbReference type="InterPro" id="IPR001610">
    <property type="entry name" value="PAC"/>
</dbReference>
<reference evidence="11 12" key="1">
    <citation type="journal article" date="2019" name="Sci. Rep.">
        <title>Comparative genomics of chytrid fungi reveal insights into the obligate biotrophic and pathogenic lifestyle of Synchytrium endobioticum.</title>
        <authorList>
            <person name="van de Vossenberg B.T.L.H."/>
            <person name="Warris S."/>
            <person name="Nguyen H.D.T."/>
            <person name="van Gent-Pelzer M.P.E."/>
            <person name="Joly D.L."/>
            <person name="van de Geest H.C."/>
            <person name="Bonants P.J.M."/>
            <person name="Smith D.S."/>
            <person name="Levesque C.A."/>
            <person name="van der Lee T.A.J."/>
        </authorList>
    </citation>
    <scope>NUCLEOTIDE SEQUENCE [LARGE SCALE GENOMIC DNA]</scope>
    <source>
        <strain evidence="11 12">CBS 809.83</strain>
    </source>
</reference>
<feature type="domain" description="PAC" evidence="10">
    <location>
        <begin position="370"/>
        <end position="422"/>
    </location>
</feature>
<dbReference type="PROSITE" id="PS50110">
    <property type="entry name" value="RESPONSE_REGULATORY"/>
    <property type="match status" value="1"/>
</dbReference>
<dbReference type="InterPro" id="IPR000014">
    <property type="entry name" value="PAS"/>
</dbReference>
<dbReference type="EMBL" id="QEAQ01000028">
    <property type="protein sequence ID" value="TPX59168.1"/>
    <property type="molecule type" value="Genomic_DNA"/>
</dbReference>
<dbReference type="PRINTS" id="PR00344">
    <property type="entry name" value="BCTRLSENSOR"/>
</dbReference>
<sequence length="860" mass="96077">MHPSSLVQQPTVFVDEGNSSAASDEGSSTAPAYQESLPGYEDAVMTDVAKGGAPCDGHDGHDHIVQFWETEEYLFNIVVGFVAPALTARVAVVIIATKEHLAGVEAKLVERGFNVAKRQQRGQLTLIDALDALSVLQLKDGTISATKFQELVGTLIRRLDRQYQGRICVFGEIVDILAARGQYDRSVDLEELWNGLQERHSFTLLCGYNLNNFRDQAHKDAFLNVCSTHSKVTPGEGFSDLADNPADQNTMVAILMQKSKALEKEIERRKAAEAALHNSLKVLSNHAQEALCRERDVYRTLLSILPVGVYGIEFGDDDDFFINRRFSEIVGRSQVEIRINGWQDAVHPEDRERLASDWPFSECQHCTLTGKYEYRFVLSDGSLRWVAGETATNMDEDGNVRGYVHTILDITELKHIEKERLEAKEAAEEHQRHRAEEAEKHKEQQDQWIDSLCHELRNPLNGINGNVELLEMGLEVRRTALDKIPMTVVGVHSLREQLTLDQECVHAISKCVAHQKVITDDVLNLSKLELGKITLENIEFDPKSTLADVAKMFEAQATRKGLDLRLNFPISDIRIKGDPHRLSQIVVNLLANALKFTDSGNITLALEIAERKPKHTLLRVSVKDTGIGLTTEEAAMLFQRFAQPSSTTHEYGGSGLGLFLSKGLVELMGGSISVETEKLMGSEFIFTFQGEPVASAAPTLAWREKSNSSLTSHRSLDVLEKALAAHVIRREIETILVVEDNELNQRIMLRFLQSKGYTVLIANNGLEALSQYERAHLIFMDIQMPVMDGLTATSEIRRLERLRHPSSRIPIVGLSGNARQDHVATALQRGMDEYITKPVKRARIYEVIEHFEGIRSKGGG</sequence>
<dbReference type="InterPro" id="IPR003661">
    <property type="entry name" value="HisK_dim/P_dom"/>
</dbReference>
<dbReference type="InterPro" id="IPR035965">
    <property type="entry name" value="PAS-like_dom_sf"/>
</dbReference>
<accession>A0A507E7S2</accession>
<feature type="domain" description="Histidine kinase" evidence="8">
    <location>
        <begin position="451"/>
        <end position="692"/>
    </location>
</feature>
<dbReference type="GO" id="GO:0005886">
    <property type="term" value="C:plasma membrane"/>
    <property type="evidence" value="ECO:0007669"/>
    <property type="project" value="TreeGrafter"/>
</dbReference>
<feature type="modified residue" description="4-aspartylphosphate" evidence="6">
    <location>
        <position position="781"/>
    </location>
</feature>
<dbReference type="EC" id="2.7.13.3" evidence="2"/>
<gene>
    <name evidence="11" type="ORF">PhCBS80983_g02680</name>
</gene>
<dbReference type="PANTHER" id="PTHR43047">
    <property type="entry name" value="TWO-COMPONENT HISTIDINE PROTEIN KINASE"/>
    <property type="match status" value="1"/>
</dbReference>
<evidence type="ECO:0000256" key="4">
    <source>
        <dbReference type="ARBA" id="ARBA00022679"/>
    </source>
</evidence>
<dbReference type="InterPro" id="IPR036890">
    <property type="entry name" value="HATPase_C_sf"/>
</dbReference>
<dbReference type="InterPro" id="IPR001789">
    <property type="entry name" value="Sig_transdc_resp-reg_receiver"/>
</dbReference>
<dbReference type="InterPro" id="IPR000700">
    <property type="entry name" value="PAS-assoc_C"/>
</dbReference>
<keyword evidence="4" id="KW-0808">Transferase</keyword>
<dbReference type="Pfam" id="PF08447">
    <property type="entry name" value="PAS_3"/>
    <property type="match status" value="1"/>
</dbReference>
<dbReference type="PROSITE" id="PS50113">
    <property type="entry name" value="PAC"/>
    <property type="match status" value="1"/>
</dbReference>
<dbReference type="SMART" id="SM00387">
    <property type="entry name" value="HATPase_c"/>
    <property type="match status" value="1"/>
</dbReference>
<dbReference type="CDD" id="cd17546">
    <property type="entry name" value="REC_hyHK_CKI1_RcsC-like"/>
    <property type="match status" value="1"/>
</dbReference>
<dbReference type="InterPro" id="IPR013655">
    <property type="entry name" value="PAS_fold_3"/>
</dbReference>
<evidence type="ECO:0000256" key="7">
    <source>
        <dbReference type="SAM" id="MobiDB-lite"/>
    </source>
</evidence>
<dbReference type="SUPFAM" id="SSF55785">
    <property type="entry name" value="PYP-like sensor domain (PAS domain)"/>
    <property type="match status" value="1"/>
</dbReference>
<dbReference type="InterPro" id="IPR025847">
    <property type="entry name" value="MEDS_domain"/>
</dbReference>
<dbReference type="Pfam" id="PF00072">
    <property type="entry name" value="Response_reg"/>
    <property type="match status" value="1"/>
</dbReference>
<dbReference type="GO" id="GO:0009927">
    <property type="term" value="F:histidine phosphotransfer kinase activity"/>
    <property type="evidence" value="ECO:0007669"/>
    <property type="project" value="TreeGrafter"/>
</dbReference>
<evidence type="ECO:0000259" key="10">
    <source>
        <dbReference type="PROSITE" id="PS50113"/>
    </source>
</evidence>
<comment type="caution">
    <text evidence="11">The sequence shown here is derived from an EMBL/GenBank/DDBJ whole genome shotgun (WGS) entry which is preliminary data.</text>
</comment>
<evidence type="ECO:0000259" key="9">
    <source>
        <dbReference type="PROSITE" id="PS50110"/>
    </source>
</evidence>
<organism evidence="11 12">
    <name type="scientific">Powellomyces hirtus</name>
    <dbReference type="NCBI Taxonomy" id="109895"/>
    <lineage>
        <taxon>Eukaryota</taxon>
        <taxon>Fungi</taxon>
        <taxon>Fungi incertae sedis</taxon>
        <taxon>Chytridiomycota</taxon>
        <taxon>Chytridiomycota incertae sedis</taxon>
        <taxon>Chytridiomycetes</taxon>
        <taxon>Spizellomycetales</taxon>
        <taxon>Powellomycetaceae</taxon>
        <taxon>Powellomyces</taxon>
    </lineage>
</organism>
<dbReference type="CDD" id="cd16922">
    <property type="entry name" value="HATPase_EvgS-ArcB-TorS-like"/>
    <property type="match status" value="1"/>
</dbReference>
<dbReference type="AlphaFoldDB" id="A0A507E7S2"/>
<dbReference type="Proteomes" id="UP000318582">
    <property type="component" value="Unassembled WGS sequence"/>
</dbReference>
<dbReference type="PANTHER" id="PTHR43047:SF72">
    <property type="entry name" value="OSMOSENSING HISTIDINE PROTEIN KINASE SLN1"/>
    <property type="match status" value="1"/>
</dbReference>
<evidence type="ECO:0000256" key="1">
    <source>
        <dbReference type="ARBA" id="ARBA00000085"/>
    </source>
</evidence>
<dbReference type="InterPro" id="IPR003594">
    <property type="entry name" value="HATPase_dom"/>
</dbReference>
<feature type="domain" description="Response regulatory" evidence="9">
    <location>
        <begin position="734"/>
        <end position="852"/>
    </location>
</feature>
<evidence type="ECO:0000313" key="12">
    <source>
        <dbReference type="Proteomes" id="UP000318582"/>
    </source>
</evidence>
<dbReference type="STRING" id="109895.A0A507E7S2"/>
<keyword evidence="5" id="KW-0418">Kinase</keyword>
<feature type="region of interest" description="Disordered" evidence="7">
    <location>
        <begin position="423"/>
        <end position="445"/>
    </location>
</feature>
<comment type="catalytic activity">
    <reaction evidence="1">
        <text>ATP + protein L-histidine = ADP + protein N-phospho-L-histidine.</text>
        <dbReference type="EC" id="2.7.13.3"/>
    </reaction>
</comment>
<evidence type="ECO:0000256" key="3">
    <source>
        <dbReference type="ARBA" id="ARBA00022553"/>
    </source>
</evidence>
<dbReference type="Gene3D" id="1.10.287.130">
    <property type="match status" value="1"/>
</dbReference>
<dbReference type="InterPro" id="IPR004358">
    <property type="entry name" value="Sig_transdc_His_kin-like_C"/>
</dbReference>
<dbReference type="Gene3D" id="3.30.565.10">
    <property type="entry name" value="Histidine kinase-like ATPase, C-terminal domain"/>
    <property type="match status" value="1"/>
</dbReference>
<dbReference type="SMART" id="SM00448">
    <property type="entry name" value="REC"/>
    <property type="match status" value="1"/>
</dbReference>
<dbReference type="GO" id="GO:0000155">
    <property type="term" value="F:phosphorelay sensor kinase activity"/>
    <property type="evidence" value="ECO:0007669"/>
    <property type="project" value="InterPro"/>
</dbReference>
<evidence type="ECO:0000259" key="8">
    <source>
        <dbReference type="PROSITE" id="PS50109"/>
    </source>
</evidence>
<dbReference type="Pfam" id="PF14417">
    <property type="entry name" value="MEDS"/>
    <property type="match status" value="1"/>
</dbReference>
<protein>
    <recommendedName>
        <fullName evidence="2">histidine kinase</fullName>
        <ecNumber evidence="2">2.7.13.3</ecNumber>
    </recommendedName>
</protein>
<dbReference type="InterPro" id="IPR036097">
    <property type="entry name" value="HisK_dim/P_sf"/>
</dbReference>
<evidence type="ECO:0000256" key="6">
    <source>
        <dbReference type="PROSITE-ProRule" id="PRU00169"/>
    </source>
</evidence>
<dbReference type="Pfam" id="PF00512">
    <property type="entry name" value="HisKA"/>
    <property type="match status" value="1"/>
</dbReference>
<dbReference type="InterPro" id="IPR005467">
    <property type="entry name" value="His_kinase_dom"/>
</dbReference>
<dbReference type="NCBIfam" id="TIGR00229">
    <property type="entry name" value="sensory_box"/>
    <property type="match status" value="1"/>
</dbReference>
<dbReference type="PROSITE" id="PS50109">
    <property type="entry name" value="HIS_KIN"/>
    <property type="match status" value="1"/>
</dbReference>
<dbReference type="Gene3D" id="3.40.50.2300">
    <property type="match status" value="1"/>
</dbReference>
<dbReference type="SUPFAM" id="SSF52172">
    <property type="entry name" value="CheY-like"/>
    <property type="match status" value="1"/>
</dbReference>
<dbReference type="CDD" id="cd00130">
    <property type="entry name" value="PAS"/>
    <property type="match status" value="1"/>
</dbReference>
<dbReference type="FunFam" id="3.30.565.10:FF:000010">
    <property type="entry name" value="Sensor histidine kinase RcsC"/>
    <property type="match status" value="1"/>
</dbReference>
<evidence type="ECO:0000313" key="11">
    <source>
        <dbReference type="EMBL" id="TPX59168.1"/>
    </source>
</evidence>
<dbReference type="SUPFAM" id="SSF47384">
    <property type="entry name" value="Homodimeric domain of signal transducing histidine kinase"/>
    <property type="match status" value="1"/>
</dbReference>
<keyword evidence="3 6" id="KW-0597">Phosphoprotein</keyword>
<dbReference type="Pfam" id="PF02518">
    <property type="entry name" value="HATPase_c"/>
    <property type="match status" value="1"/>
</dbReference>
<dbReference type="InterPro" id="IPR011006">
    <property type="entry name" value="CheY-like_superfamily"/>
</dbReference>
<name>A0A507E7S2_9FUNG</name>
<dbReference type="SUPFAM" id="SSF55874">
    <property type="entry name" value="ATPase domain of HSP90 chaperone/DNA topoisomerase II/histidine kinase"/>
    <property type="match status" value="1"/>
</dbReference>
<dbReference type="Gene3D" id="3.30.450.20">
    <property type="entry name" value="PAS domain"/>
    <property type="match status" value="1"/>
</dbReference>
<dbReference type="SMART" id="SM00086">
    <property type="entry name" value="PAC"/>
    <property type="match status" value="1"/>
</dbReference>